<dbReference type="Gene3D" id="3.40.50.80">
    <property type="entry name" value="Nucleotide-binding domain of ferredoxin-NADP reductase (FNR) module"/>
    <property type="match status" value="1"/>
</dbReference>
<dbReference type="InterPro" id="IPR013121">
    <property type="entry name" value="Fe_red_NAD-bd_6"/>
</dbReference>
<evidence type="ECO:0008006" key="16">
    <source>
        <dbReference type="Google" id="ProtNLM"/>
    </source>
</evidence>
<dbReference type="InterPro" id="IPR013130">
    <property type="entry name" value="Fe3_Rdtase_TM_dom"/>
</dbReference>
<proteinExistence type="predicted"/>
<feature type="domain" description="Ferric oxidoreductase" evidence="11">
    <location>
        <begin position="111"/>
        <end position="226"/>
    </location>
</feature>
<feature type="domain" description="Ferric reductase NAD binding" evidence="13">
    <location>
        <begin position="361"/>
        <end position="525"/>
    </location>
</feature>
<keyword evidence="5 10" id="KW-1133">Transmembrane helix</keyword>
<evidence type="ECO:0000259" key="12">
    <source>
        <dbReference type="Pfam" id="PF08022"/>
    </source>
</evidence>
<gene>
    <name evidence="14" type="ORF">L207DRAFT_635724</name>
</gene>
<evidence type="ECO:0000256" key="9">
    <source>
        <dbReference type="SAM" id="MobiDB-lite"/>
    </source>
</evidence>
<dbReference type="AlphaFoldDB" id="A0A2J6RIM7"/>
<protein>
    <recommendedName>
        <fullName evidence="16">FAD-binding FR-type domain-containing protein</fullName>
    </recommendedName>
</protein>
<dbReference type="SUPFAM" id="SSF52343">
    <property type="entry name" value="Ferredoxin reductase-like, C-terminal NADP-linked domain"/>
    <property type="match status" value="1"/>
</dbReference>
<evidence type="ECO:0000259" key="13">
    <source>
        <dbReference type="Pfam" id="PF08030"/>
    </source>
</evidence>
<feature type="region of interest" description="Disordered" evidence="9">
    <location>
        <begin position="441"/>
        <end position="484"/>
    </location>
</feature>
<dbReference type="Pfam" id="PF08022">
    <property type="entry name" value="FAD_binding_8"/>
    <property type="match status" value="1"/>
</dbReference>
<dbReference type="STRING" id="1149755.A0A2J6RIM7"/>
<keyword evidence="2" id="KW-0813">Transport</keyword>
<keyword evidence="3 10" id="KW-0812">Transmembrane</keyword>
<dbReference type="SFLD" id="SFLDG01168">
    <property type="entry name" value="Ferric_reductase_subgroup_(FRE"/>
    <property type="match status" value="1"/>
</dbReference>
<dbReference type="PANTHER" id="PTHR32361:SF9">
    <property type="entry name" value="FERRIC REDUCTASE TRANSMEMBRANE COMPONENT 3-RELATED"/>
    <property type="match status" value="1"/>
</dbReference>
<keyword evidence="8 10" id="KW-0472">Membrane</keyword>
<evidence type="ECO:0000256" key="3">
    <source>
        <dbReference type="ARBA" id="ARBA00022692"/>
    </source>
</evidence>
<name>A0A2J6RIM7_HYAVF</name>
<feature type="domain" description="FAD-binding 8" evidence="12">
    <location>
        <begin position="270"/>
        <end position="354"/>
    </location>
</feature>
<accession>A0A2J6RIM7</accession>
<dbReference type="OrthoDB" id="10006946at2759"/>
<dbReference type="InterPro" id="IPR039261">
    <property type="entry name" value="FNR_nucleotide-bd"/>
</dbReference>
<evidence type="ECO:0000256" key="8">
    <source>
        <dbReference type="ARBA" id="ARBA00023136"/>
    </source>
</evidence>
<dbReference type="InterPro" id="IPR051410">
    <property type="entry name" value="Ferric/Cupric_Reductase"/>
</dbReference>
<evidence type="ECO:0000256" key="1">
    <source>
        <dbReference type="ARBA" id="ARBA00004141"/>
    </source>
</evidence>
<evidence type="ECO:0000256" key="5">
    <source>
        <dbReference type="ARBA" id="ARBA00022989"/>
    </source>
</evidence>
<evidence type="ECO:0000256" key="2">
    <source>
        <dbReference type="ARBA" id="ARBA00022448"/>
    </source>
</evidence>
<dbReference type="GO" id="GO:0015677">
    <property type="term" value="P:copper ion import"/>
    <property type="evidence" value="ECO:0007669"/>
    <property type="project" value="TreeGrafter"/>
</dbReference>
<dbReference type="Proteomes" id="UP000235786">
    <property type="component" value="Unassembled WGS sequence"/>
</dbReference>
<reference evidence="14 15" key="1">
    <citation type="submission" date="2016-04" db="EMBL/GenBank/DDBJ databases">
        <title>A degradative enzymes factory behind the ericoid mycorrhizal symbiosis.</title>
        <authorList>
            <consortium name="DOE Joint Genome Institute"/>
            <person name="Martino E."/>
            <person name="Morin E."/>
            <person name="Grelet G."/>
            <person name="Kuo A."/>
            <person name="Kohler A."/>
            <person name="Daghino S."/>
            <person name="Barry K."/>
            <person name="Choi C."/>
            <person name="Cichocki N."/>
            <person name="Clum A."/>
            <person name="Copeland A."/>
            <person name="Hainaut M."/>
            <person name="Haridas S."/>
            <person name="Labutti K."/>
            <person name="Lindquist E."/>
            <person name="Lipzen A."/>
            <person name="Khouja H.-R."/>
            <person name="Murat C."/>
            <person name="Ohm R."/>
            <person name="Olson A."/>
            <person name="Spatafora J."/>
            <person name="Veneault-Fourrey C."/>
            <person name="Henrissat B."/>
            <person name="Grigoriev I."/>
            <person name="Martin F."/>
            <person name="Perotto S."/>
        </authorList>
    </citation>
    <scope>NUCLEOTIDE SEQUENCE [LARGE SCALE GENOMIC DNA]</scope>
    <source>
        <strain evidence="14 15">F</strain>
    </source>
</reference>
<dbReference type="EMBL" id="KZ613948">
    <property type="protein sequence ID" value="PMD38366.1"/>
    <property type="molecule type" value="Genomic_DNA"/>
</dbReference>
<evidence type="ECO:0000256" key="4">
    <source>
        <dbReference type="ARBA" id="ARBA00022982"/>
    </source>
</evidence>
<feature type="transmembrane region" description="Helical" evidence="10">
    <location>
        <begin position="182"/>
        <end position="203"/>
    </location>
</feature>
<dbReference type="Pfam" id="PF01794">
    <property type="entry name" value="Ferric_reduct"/>
    <property type="match status" value="1"/>
</dbReference>
<dbReference type="PANTHER" id="PTHR32361">
    <property type="entry name" value="FERRIC/CUPRIC REDUCTASE TRANSMEMBRANE COMPONENT"/>
    <property type="match status" value="1"/>
</dbReference>
<feature type="compositionally biased region" description="Polar residues" evidence="9">
    <location>
        <begin position="470"/>
        <end position="482"/>
    </location>
</feature>
<dbReference type="GO" id="GO:0006826">
    <property type="term" value="P:iron ion transport"/>
    <property type="evidence" value="ECO:0007669"/>
    <property type="project" value="TreeGrafter"/>
</dbReference>
<keyword evidence="15" id="KW-1185">Reference proteome</keyword>
<dbReference type="SFLD" id="SFLDS00052">
    <property type="entry name" value="Ferric_Reductase_Domain"/>
    <property type="match status" value="1"/>
</dbReference>
<feature type="transmembrane region" description="Helical" evidence="10">
    <location>
        <begin position="113"/>
        <end position="137"/>
    </location>
</feature>
<dbReference type="CDD" id="cd06186">
    <property type="entry name" value="NOX_Duox_like_FAD_NADP"/>
    <property type="match status" value="1"/>
</dbReference>
<feature type="transmembrane region" description="Helical" evidence="10">
    <location>
        <begin position="149"/>
        <end position="167"/>
    </location>
</feature>
<comment type="subcellular location">
    <subcellularLocation>
        <location evidence="1">Membrane</location>
        <topology evidence="1">Multi-pass membrane protein</topology>
    </subcellularLocation>
</comment>
<evidence type="ECO:0000259" key="11">
    <source>
        <dbReference type="Pfam" id="PF01794"/>
    </source>
</evidence>
<keyword evidence="6" id="KW-0560">Oxidoreductase</keyword>
<organism evidence="14 15">
    <name type="scientific">Hyaloscypha variabilis (strain UAMH 11265 / GT02V1 / F)</name>
    <name type="common">Meliniomyces variabilis</name>
    <dbReference type="NCBI Taxonomy" id="1149755"/>
    <lineage>
        <taxon>Eukaryota</taxon>
        <taxon>Fungi</taxon>
        <taxon>Dikarya</taxon>
        <taxon>Ascomycota</taxon>
        <taxon>Pezizomycotina</taxon>
        <taxon>Leotiomycetes</taxon>
        <taxon>Helotiales</taxon>
        <taxon>Hyaloscyphaceae</taxon>
        <taxon>Hyaloscypha</taxon>
        <taxon>Hyaloscypha variabilis</taxon>
    </lineage>
</organism>
<feature type="transmembrane region" description="Helical" evidence="10">
    <location>
        <begin position="68"/>
        <end position="93"/>
    </location>
</feature>
<evidence type="ECO:0000313" key="15">
    <source>
        <dbReference type="Proteomes" id="UP000235786"/>
    </source>
</evidence>
<dbReference type="Pfam" id="PF08030">
    <property type="entry name" value="NAD_binding_6"/>
    <property type="match status" value="1"/>
</dbReference>
<feature type="transmembrane region" description="Helical" evidence="10">
    <location>
        <begin position="210"/>
        <end position="231"/>
    </location>
</feature>
<evidence type="ECO:0000256" key="6">
    <source>
        <dbReference type="ARBA" id="ARBA00023002"/>
    </source>
</evidence>
<keyword evidence="4" id="KW-0249">Electron transport</keyword>
<feature type="compositionally biased region" description="Basic and acidic residues" evidence="9">
    <location>
        <begin position="449"/>
        <end position="467"/>
    </location>
</feature>
<dbReference type="InterPro" id="IPR013112">
    <property type="entry name" value="FAD-bd_8"/>
</dbReference>
<dbReference type="GO" id="GO:0005886">
    <property type="term" value="C:plasma membrane"/>
    <property type="evidence" value="ECO:0007669"/>
    <property type="project" value="TreeGrafter"/>
</dbReference>
<feature type="transmembrane region" description="Helical" evidence="10">
    <location>
        <begin position="20"/>
        <end position="42"/>
    </location>
</feature>
<evidence type="ECO:0000256" key="10">
    <source>
        <dbReference type="SAM" id="Phobius"/>
    </source>
</evidence>
<keyword evidence="7" id="KW-0406">Ion transport</keyword>
<sequence length="545" mass="59894">MSGASARALMQKANERTAVYFAVSISGLVVIIATMHLANGILMNSNLKSRGVVAENFVKKARLVRSALLCKVPLFSSLGHALVFTVYIVINIILLLQNLDLSMSRNWAKRMGWITTCNIALITFLALKNTPLAFLTAYSYERLNILHQAAGYCTVLFAMLHAVLFIVTDAKLGSLSNLLELAQIMGMVAGFAMLSILTTALILRGIRYEAFYIVHIVMFMLVIIAVGMHRSEFQTKSIYIIIFSACIWGSDRLLRGFRIVLRAFGNRANVYPLPRGGVRIVMRRTPWRAVPGAHVFLWIPKVRAIETHPFTIVSTNPLQIVISSRDGFTRDLFSLASKSPGALLRASCDGPYGTLPNFARFDHVVLVAGGSGATFTIGVALDLIHKLSSNAAKPVIHFIWVIRDDEMKEWFEKELIELSFSPLVKLRIYVTRALGARTSVNEQQTVEKAAAKETSSEKSKVDSDPEKASGSCSPTTRESTLPSMLGRPDISAVIRSVAGATEEHDRSIVAACGPDSLMSETRSVVADLVENSGRSITLHCEQFGW</sequence>
<dbReference type="GO" id="GO:0000293">
    <property type="term" value="F:ferric-chelate reductase activity"/>
    <property type="evidence" value="ECO:0007669"/>
    <property type="project" value="UniProtKB-ARBA"/>
</dbReference>
<evidence type="ECO:0000256" key="7">
    <source>
        <dbReference type="ARBA" id="ARBA00023065"/>
    </source>
</evidence>
<dbReference type="GO" id="GO:0006879">
    <property type="term" value="P:intracellular iron ion homeostasis"/>
    <property type="evidence" value="ECO:0007669"/>
    <property type="project" value="TreeGrafter"/>
</dbReference>
<evidence type="ECO:0000313" key="14">
    <source>
        <dbReference type="EMBL" id="PMD38366.1"/>
    </source>
</evidence>